<reference evidence="9" key="2">
    <citation type="journal article" date="2020" name="Nat. Ecol. Evol.">
        <title>Deeply conserved synteny resolves early events in vertebrate evolution.</title>
        <authorList>
            <person name="Simakov O."/>
            <person name="Marletaz F."/>
            <person name="Yue J.X."/>
            <person name="O'Connell B."/>
            <person name="Jenkins J."/>
            <person name="Brandt A."/>
            <person name="Calef R."/>
            <person name="Tung C.H."/>
            <person name="Huang T.K."/>
            <person name="Schmutz J."/>
            <person name="Satoh N."/>
            <person name="Yu J.K."/>
            <person name="Putnam N.H."/>
            <person name="Green R.E."/>
            <person name="Rokhsar D.S."/>
        </authorList>
    </citation>
    <scope>NUCLEOTIDE SEQUENCE [LARGE SCALE GENOMIC DNA]</scope>
    <source>
        <strain evidence="9">S238N-H82</strain>
    </source>
</reference>
<dbReference type="Pfam" id="PF03600">
    <property type="entry name" value="CitMHS"/>
    <property type="match status" value="1"/>
</dbReference>
<feature type="transmembrane region" description="Helical" evidence="6">
    <location>
        <begin position="470"/>
        <end position="488"/>
    </location>
</feature>
<keyword evidence="9" id="KW-1185">Reference proteome</keyword>
<dbReference type="KEGG" id="bfo:118406957"/>
<feature type="domain" description="Citrate transporter-like" evidence="8">
    <location>
        <begin position="92"/>
        <end position="524"/>
    </location>
</feature>
<dbReference type="Proteomes" id="UP000001554">
    <property type="component" value="Chromosome 19"/>
</dbReference>
<evidence type="ECO:0000259" key="8">
    <source>
        <dbReference type="Pfam" id="PF03600"/>
    </source>
</evidence>
<proteinExistence type="predicted"/>
<dbReference type="GO" id="GO:0055085">
    <property type="term" value="P:transmembrane transport"/>
    <property type="evidence" value="ECO:0007669"/>
    <property type="project" value="InterPro"/>
</dbReference>
<dbReference type="InterPro" id="IPR004680">
    <property type="entry name" value="Cit_transptr-like_dom"/>
</dbReference>
<dbReference type="GO" id="GO:0016020">
    <property type="term" value="C:membrane"/>
    <property type="evidence" value="ECO:0007669"/>
    <property type="project" value="UniProtKB-SubCell"/>
</dbReference>
<keyword evidence="2" id="KW-0813">Transport</keyword>
<dbReference type="OrthoDB" id="442352at2759"/>
<feature type="transmembrane region" description="Helical" evidence="6">
    <location>
        <begin position="140"/>
        <end position="160"/>
    </location>
</feature>
<protein>
    <submittedName>
        <fullName evidence="10">P protein-like</fullName>
    </submittedName>
</protein>
<gene>
    <name evidence="10" type="primary">LOC118406957</name>
</gene>
<keyword evidence="7" id="KW-0732">Signal</keyword>
<comment type="subcellular location">
    <subcellularLocation>
        <location evidence="1">Membrane</location>
        <topology evidence="1">Multi-pass membrane protein</topology>
    </subcellularLocation>
</comment>
<evidence type="ECO:0000256" key="6">
    <source>
        <dbReference type="SAM" id="Phobius"/>
    </source>
</evidence>
<keyword evidence="3 6" id="KW-0812">Transmembrane</keyword>
<feature type="transmembrane region" description="Helical" evidence="6">
    <location>
        <begin position="258"/>
        <end position="281"/>
    </location>
</feature>
<evidence type="ECO:0000256" key="7">
    <source>
        <dbReference type="SAM" id="SignalP"/>
    </source>
</evidence>
<reference evidence="10" key="1">
    <citation type="journal article" date="2016" name="Genome Biol. Evol.">
        <title>Conserved non-coding elements in the most distant genera of cephalochordates: the Goldilocks principle.</title>
        <authorList>
            <person name="Yue J.X."/>
            <person name="Kozmikova I."/>
            <person name="Ono H."/>
            <person name="Nossa C.W."/>
            <person name="Kozmik Z."/>
            <person name="Putnam N.H."/>
            <person name="Yu J.K."/>
            <person name="Holland L.Z."/>
        </authorList>
    </citation>
    <scope>NUCLEOTIDE SEQUENCE</scope>
</reference>
<feature type="signal peptide" evidence="7">
    <location>
        <begin position="1"/>
        <end position="17"/>
    </location>
</feature>
<evidence type="ECO:0000313" key="9">
    <source>
        <dbReference type="Proteomes" id="UP000001554"/>
    </source>
</evidence>
<evidence type="ECO:0000256" key="4">
    <source>
        <dbReference type="ARBA" id="ARBA00022989"/>
    </source>
</evidence>
<feature type="transmembrane region" description="Helical" evidence="6">
    <location>
        <begin position="398"/>
        <end position="416"/>
    </location>
</feature>
<evidence type="ECO:0000256" key="5">
    <source>
        <dbReference type="ARBA" id="ARBA00023136"/>
    </source>
</evidence>
<keyword evidence="5 6" id="KW-0472">Membrane</keyword>
<dbReference type="AlphaFoldDB" id="A0A9J7KK19"/>
<dbReference type="PANTHER" id="PTHR43568:SF1">
    <property type="entry name" value="P PROTEIN"/>
    <property type="match status" value="1"/>
</dbReference>
<dbReference type="InterPro" id="IPR051475">
    <property type="entry name" value="Diverse_Ion_Transporter"/>
</dbReference>
<evidence type="ECO:0000256" key="3">
    <source>
        <dbReference type="ARBA" id="ARBA00022692"/>
    </source>
</evidence>
<dbReference type="PANTHER" id="PTHR43568">
    <property type="entry name" value="P PROTEIN"/>
    <property type="match status" value="1"/>
</dbReference>
<dbReference type="RefSeq" id="XP_035663248.1">
    <property type="nucleotide sequence ID" value="XM_035807355.1"/>
</dbReference>
<reference evidence="10" key="3">
    <citation type="submission" date="2025-08" db="UniProtKB">
        <authorList>
            <consortium name="RefSeq"/>
        </authorList>
    </citation>
    <scope>IDENTIFICATION</scope>
</reference>
<evidence type="ECO:0000256" key="2">
    <source>
        <dbReference type="ARBA" id="ARBA00022448"/>
    </source>
</evidence>
<feature type="transmembrane region" description="Helical" evidence="6">
    <location>
        <begin position="104"/>
        <end position="120"/>
    </location>
</feature>
<dbReference type="OMA" id="HHRIRDK"/>
<dbReference type="CDD" id="cd01116">
    <property type="entry name" value="P_permease"/>
    <property type="match status" value="1"/>
</dbReference>
<feature type="transmembrane region" description="Helical" evidence="6">
    <location>
        <begin position="428"/>
        <end position="450"/>
    </location>
</feature>
<feature type="transmembrane region" description="Helical" evidence="6">
    <location>
        <begin position="172"/>
        <end position="190"/>
    </location>
</feature>
<evidence type="ECO:0000313" key="10">
    <source>
        <dbReference type="RefSeq" id="XP_035663248.1"/>
    </source>
</evidence>
<feature type="chain" id="PRO_5039950105" evidence="7">
    <location>
        <begin position="18"/>
        <end position="602"/>
    </location>
</feature>
<accession>A0A9J7KK19</accession>
<dbReference type="GeneID" id="118406957"/>
<feature type="transmembrane region" description="Helical" evidence="6">
    <location>
        <begin position="561"/>
        <end position="584"/>
    </location>
</feature>
<keyword evidence="4 6" id="KW-1133">Transmembrane helix</keyword>
<feature type="transmembrane region" description="Helical" evidence="6">
    <location>
        <begin position="371"/>
        <end position="392"/>
    </location>
</feature>
<evidence type="ECO:0000256" key="1">
    <source>
        <dbReference type="ARBA" id="ARBA00004141"/>
    </source>
</evidence>
<feature type="transmembrane region" description="Helical" evidence="6">
    <location>
        <begin position="79"/>
        <end position="97"/>
    </location>
</feature>
<organism evidence="9 10">
    <name type="scientific">Branchiostoma floridae</name>
    <name type="common">Florida lancelet</name>
    <name type="synonym">Amphioxus</name>
    <dbReference type="NCBI Taxonomy" id="7739"/>
    <lineage>
        <taxon>Eukaryota</taxon>
        <taxon>Metazoa</taxon>
        <taxon>Chordata</taxon>
        <taxon>Cephalochordata</taxon>
        <taxon>Leptocardii</taxon>
        <taxon>Amphioxiformes</taxon>
        <taxon>Branchiostomatidae</taxon>
        <taxon>Branchiostoma</taxon>
    </lineage>
</organism>
<sequence length="602" mass="67257">MPLSNLSFISFYLQILANYTLVVKHPTNIPTSDWVGHTEKVQVERKNEDDLIMVDITTGMSEATALTLSYVELPPAVDYSVLIAAIILGFVYVLITFDLVHRTIAAIIGALAALAALAMLNERPTLEHIMGWIDFETLSLLFGMMILVAIFMETGFFDYVAIKCYKLSRGRVWVLIFILCLLAGVVSAFLDNVTTILLMVPVTIRLCEVMNLDPKYVLIAIVMFSNIGGTSTAVGDPPNVIIISNARFQAEGIDFATFTLHLFLGIIPVYIFGFILLRIIYMCKPLFNKEHPEIVELKHEIKIWRQTAQRVTPASREENTVKALLTQKVLTLENTLKKKLYNLNRQRPEDTNWQASLAELEDKYKIQDTWLLMKSGLVMMAVILLFFLHSFVPSLHLNLGWIAMLGAIWLLVLADYKDLEMIMHRVEWSTLLFFAALFVLMEALHELGLLDWIGQRTAELIQSVPEQNQLAVAIILILWVSAVASSFIDNIPFTTAMIPIIISLADDPNLNLPLRPLVWSLAFGACLGGNGTLIGASANVVCAGLAEQRGYGFSFVEFFKVGFPMMVVTTLVAMIYLLICHGVIGWDVPTNSTMPLFSQSVV</sequence>
<name>A0A9J7KK19_BRAFL</name>